<comment type="subunit">
    <text evidence="3">Component of the 30S ribosomal translation pre-initiation complex which assembles on the 30S ribosome in the order IF-2 and IF-3, IF-1 and N-formylmethionyl-tRNA(fMet); mRNA recruitment can occur at any time during PIC assembly.</text>
</comment>
<dbReference type="EMBL" id="LR743592">
    <property type="protein sequence ID" value="CAA2619964.1"/>
    <property type="molecule type" value="Genomic_DNA"/>
</dbReference>
<evidence type="ECO:0000256" key="6">
    <source>
        <dbReference type="PROSITE-ProRule" id="PRU00181"/>
    </source>
</evidence>
<reference evidence="8 9" key="1">
    <citation type="submission" date="2019-12" db="EMBL/GenBank/DDBJ databases">
        <authorList>
            <person name="Scholz U."/>
            <person name="Mascher M."/>
            <person name="Fiebig A."/>
        </authorList>
    </citation>
    <scope>NUCLEOTIDE SEQUENCE</scope>
</reference>
<dbReference type="GO" id="GO:0003743">
    <property type="term" value="F:translation initiation factor activity"/>
    <property type="evidence" value="ECO:0007669"/>
    <property type="project" value="UniProtKB-UniRule"/>
</dbReference>
<dbReference type="InterPro" id="IPR012340">
    <property type="entry name" value="NA-bd_OB-fold"/>
</dbReference>
<dbReference type="PANTHER" id="PTHR33370:SF1">
    <property type="entry name" value="TRANSLATION INITIATION FACTOR IF-1, CHLOROPLASTIC"/>
    <property type="match status" value="1"/>
</dbReference>
<dbReference type="InterPro" id="IPR004368">
    <property type="entry name" value="TIF_IF1"/>
</dbReference>
<evidence type="ECO:0000313" key="9">
    <source>
        <dbReference type="Proteomes" id="UP001189122"/>
    </source>
</evidence>
<dbReference type="GO" id="GO:0003723">
    <property type="term" value="F:RNA binding"/>
    <property type="evidence" value="ECO:0007669"/>
    <property type="project" value="InterPro"/>
</dbReference>
<comment type="function">
    <text evidence="1">One of the essential components for the initiation of protein synthesis. Stabilizes the binding of IF-2 and IF-3 on the 30S subunit to which N-formylmethionyl-tRNA(fMet) subsequently binds. Helps modulate mRNA selection, yielding the 30S pre-initiation complex (PIC). Upon addition of the 50S ribosomal subunit IF-1, IF-2 and IF-3 are released leaving the mature 70S translation initiation complex.</text>
</comment>
<name>A0A7I8IRW4_SPIIN</name>
<dbReference type="GO" id="GO:0043022">
    <property type="term" value="F:ribosome binding"/>
    <property type="evidence" value="ECO:0007669"/>
    <property type="project" value="TreeGrafter"/>
</dbReference>
<evidence type="ECO:0000259" key="7">
    <source>
        <dbReference type="PROSITE" id="PS50832"/>
    </source>
</evidence>
<dbReference type="GO" id="GO:0005829">
    <property type="term" value="C:cytosol"/>
    <property type="evidence" value="ECO:0007669"/>
    <property type="project" value="TreeGrafter"/>
</dbReference>
<dbReference type="SUPFAM" id="SSF50249">
    <property type="entry name" value="Nucleic acid-binding proteins"/>
    <property type="match status" value="1"/>
</dbReference>
<dbReference type="Proteomes" id="UP001189122">
    <property type="component" value="Unassembled WGS sequence"/>
</dbReference>
<dbReference type="Pfam" id="PF01176">
    <property type="entry name" value="eIF-1a"/>
    <property type="match status" value="1"/>
</dbReference>
<feature type="domain" description="S1-like" evidence="7">
    <location>
        <begin position="1"/>
        <end position="33"/>
    </location>
</feature>
<evidence type="ECO:0000256" key="4">
    <source>
        <dbReference type="ARBA" id="ARBA00022540"/>
    </source>
</evidence>
<dbReference type="AlphaFoldDB" id="A0A7I8IRW4"/>
<evidence type="ECO:0000313" key="8">
    <source>
        <dbReference type="EMBL" id="CAA2619964.1"/>
    </source>
</evidence>
<evidence type="ECO:0000256" key="3">
    <source>
        <dbReference type="ARBA" id="ARBA00011599"/>
    </source>
</evidence>
<dbReference type="InterPro" id="IPR006196">
    <property type="entry name" value="RNA-binding_domain_S1_IF1"/>
</dbReference>
<gene>
    <name evidence="8" type="ORF">SI7747_05006133</name>
</gene>
<evidence type="ECO:0000256" key="2">
    <source>
        <dbReference type="ARBA" id="ARBA00010939"/>
    </source>
</evidence>
<dbReference type="PANTHER" id="PTHR33370">
    <property type="entry name" value="TRANSLATION INITIATION FACTOR IF-1, CHLOROPLASTIC"/>
    <property type="match status" value="1"/>
</dbReference>
<evidence type="ECO:0000256" key="1">
    <source>
        <dbReference type="ARBA" id="ARBA00003935"/>
    </source>
</evidence>
<keyword evidence="4 6" id="KW-0396">Initiation factor</keyword>
<keyword evidence="9" id="KW-1185">Reference proteome</keyword>
<dbReference type="PROSITE" id="PS50832">
    <property type="entry name" value="S1_IF1_TYPE"/>
    <property type="match status" value="1"/>
</dbReference>
<evidence type="ECO:0000256" key="5">
    <source>
        <dbReference type="ARBA" id="ARBA00022917"/>
    </source>
</evidence>
<protein>
    <recommendedName>
        <fullName evidence="7">S1-like domain-containing protein</fullName>
    </recommendedName>
</protein>
<keyword evidence="5 6" id="KW-0648">Protein biosynthesis</keyword>
<comment type="similarity">
    <text evidence="2">Belongs to the IF-1 family.</text>
</comment>
<organism evidence="8">
    <name type="scientific">Spirodela intermedia</name>
    <name type="common">Intermediate duckweed</name>
    <dbReference type="NCBI Taxonomy" id="51605"/>
    <lineage>
        <taxon>Eukaryota</taxon>
        <taxon>Viridiplantae</taxon>
        <taxon>Streptophyta</taxon>
        <taxon>Embryophyta</taxon>
        <taxon>Tracheophyta</taxon>
        <taxon>Spermatophyta</taxon>
        <taxon>Magnoliopsida</taxon>
        <taxon>Liliopsida</taxon>
        <taxon>Araceae</taxon>
        <taxon>Lemnoideae</taxon>
        <taxon>Spirodela</taxon>
    </lineage>
</organism>
<accession>A0A7I8IRW4</accession>
<dbReference type="EMBL" id="CACRZD030000005">
    <property type="protein sequence ID" value="CAA6659712.1"/>
    <property type="molecule type" value="Genomic_DNA"/>
</dbReference>
<proteinExistence type="inferred from homology"/>
<dbReference type="Gene3D" id="2.40.50.140">
    <property type="entry name" value="Nucleic acid-binding proteins"/>
    <property type="match status" value="1"/>
</dbReference>
<sequence length="39" mass="4615">MRTKMVRVLVGDKVRIEVSRYDSTRGRIVYRLRSKSSTD</sequence>